<dbReference type="GeneTree" id="ENSGT00550000075016"/>
<evidence type="ECO:0000256" key="9">
    <source>
        <dbReference type="ARBA" id="ARBA00046247"/>
    </source>
</evidence>
<dbReference type="Pfam" id="PF13428">
    <property type="entry name" value="TPR_14"/>
    <property type="match status" value="1"/>
</dbReference>
<dbReference type="PANTHER" id="PTHR11246">
    <property type="entry name" value="PRE-MRNA SPLICING FACTOR"/>
    <property type="match status" value="1"/>
</dbReference>
<dbReference type="InterPro" id="IPR010491">
    <property type="entry name" value="PRP1_N"/>
</dbReference>
<dbReference type="FunFam" id="1.25.40.10:FF:000039">
    <property type="entry name" value="Pre-mRNA processing factor 6"/>
    <property type="match status" value="1"/>
</dbReference>
<keyword evidence="3" id="KW-0507">mRNA processing</keyword>
<feature type="coiled-coil region" evidence="11">
    <location>
        <begin position="142"/>
        <end position="185"/>
    </location>
</feature>
<dbReference type="GO" id="GO:0000244">
    <property type="term" value="P:spliceosomal tri-snRNP complex assembly"/>
    <property type="evidence" value="ECO:0007669"/>
    <property type="project" value="TreeGrafter"/>
</dbReference>
<keyword evidence="11" id="KW-0175">Coiled coil</keyword>
<dbReference type="FunFam" id="1.25.40.10:FF:000037">
    <property type="entry name" value="Putative pre-mRNA-processing factor 6"/>
    <property type="match status" value="1"/>
</dbReference>
<evidence type="ECO:0000256" key="7">
    <source>
        <dbReference type="ARBA" id="ARBA00031070"/>
    </source>
</evidence>
<dbReference type="SMART" id="SM00386">
    <property type="entry name" value="HAT"/>
    <property type="match status" value="13"/>
</dbReference>
<gene>
    <name evidence="14" type="primary">prpf6</name>
</gene>
<name>A0A8C9XKA3_SANLU</name>
<dbReference type="InterPro" id="IPR011990">
    <property type="entry name" value="TPR-like_helical_dom_sf"/>
</dbReference>
<keyword evidence="5" id="KW-0508">mRNA splicing</keyword>
<reference evidence="14" key="2">
    <citation type="submission" date="2025-09" db="UniProtKB">
        <authorList>
            <consortium name="Ensembl"/>
        </authorList>
    </citation>
    <scope>IDENTIFICATION</scope>
</reference>
<evidence type="ECO:0000256" key="10">
    <source>
        <dbReference type="PROSITE-ProRule" id="PRU00339"/>
    </source>
</evidence>
<sequence length="931" mass="104208">MAHAAGKQGPKIVSKSSAGGTGAAGAGGGPPIMPLASPLMGKKKKPFLGMPAPLGYVPGLGRGATGFTTRSDIGPARDANDPVDDRHAPPGKRTVGDQMKKNQDDDDEDLNDTNYDEFNGYAGSLFSSGPYEKDDEEADAIYAALDKRMDERRKERRELREKEEIEKYRMERPKIQQQFSDLKRKLSEVSEEEWLSIPEVGDARNKRQRNPRYEKLTPVPDSFFSKHLQTGENHTTVDPLQGLGGLNTPYPGSMTPGTGELDMRKIGQARNTLMDMRLSQVSDSVSGQTVVDPKGYLTDLNSMIPTHGGDISDIKKARLLLKSVRETNPHHPPAWIASARLEEVTGKLQVARNLIMKGTEMCPKSEDVWLEAARLQPGDTAKAVVAQAVRHLPGSVRIYIRAAELETDIRAKKRVLRKALENVSKSVRLWKTAVELEEPEDARIMLSRAVECCPTSVELWLALARLETYENARRVLNKARENIPTDRHIWITAAKLEEANSNTQMVEKIIDRAITSLRANGVEINREQWIQVCSCVRRVSCGCCVAHGALECARAIYAHALQVFPSKKSVWLRAAYFEKNNGTRESLEALLQRAVAHCPKAEVLWLMGAKSKWLAEDVPAARSILALAFQANPNSEEIWLAAVKLESENNEYERARRLLAKARSSAPTARVFMKSVKLEWVLGNIEAAQELCTEALKHYEDFPKLWMMRGQIEEQCENMDKAREAYNQGLKKCPHSSGLWLLLSRLEERVGTADQSQSNPGKGPTQESPGLESVRLEFRAGLKNIANTLMAKALQECPNSGILWAEAVFLEARPQRKTKSVDALKKCEHDPHVLLAVAKYASLFSLKHLAREWFLRTVKIEPDLGDAWALFYKFELQHGTEEQQEEVRKRCENAEPRHGELWCAESKHVLNWQKKTGEILAEVASKIKNTF</sequence>
<dbReference type="PROSITE" id="PS50005">
    <property type="entry name" value="TPR"/>
    <property type="match status" value="1"/>
</dbReference>
<dbReference type="SUPFAM" id="SSF48452">
    <property type="entry name" value="TPR-like"/>
    <property type="match status" value="4"/>
</dbReference>
<evidence type="ECO:0000256" key="12">
    <source>
        <dbReference type="SAM" id="MobiDB-lite"/>
    </source>
</evidence>
<keyword evidence="6" id="KW-0539">Nucleus</keyword>
<feature type="compositionally biased region" description="Gly residues" evidence="12">
    <location>
        <begin position="19"/>
        <end position="30"/>
    </location>
</feature>
<evidence type="ECO:0000256" key="4">
    <source>
        <dbReference type="ARBA" id="ARBA00022737"/>
    </source>
</evidence>
<comment type="subcellular location">
    <subcellularLocation>
        <location evidence="1">Nucleus</location>
    </subcellularLocation>
</comment>
<dbReference type="PANTHER" id="PTHR11246:SF1">
    <property type="entry name" value="PRE-MRNA-PROCESSING FACTOR 6"/>
    <property type="match status" value="1"/>
</dbReference>
<dbReference type="Ensembl" id="ENSSLUT00000011560.1">
    <property type="protein sequence ID" value="ENSSLUP00000011172.1"/>
    <property type="gene ID" value="ENSSLUG00000005160.1"/>
</dbReference>
<feature type="compositionally biased region" description="Acidic residues" evidence="12">
    <location>
        <begin position="104"/>
        <end position="115"/>
    </location>
</feature>
<dbReference type="InterPro" id="IPR003107">
    <property type="entry name" value="HAT"/>
</dbReference>
<dbReference type="InterPro" id="IPR045075">
    <property type="entry name" value="Syf1-like"/>
</dbReference>
<keyword evidence="10" id="KW-0802">TPR repeat</keyword>
<dbReference type="GO" id="GO:0046540">
    <property type="term" value="C:U4/U6 x U5 tri-snRNP complex"/>
    <property type="evidence" value="ECO:0007669"/>
    <property type="project" value="TreeGrafter"/>
</dbReference>
<feature type="domain" description="PRP1 splicing factor N-terminal" evidence="13">
    <location>
        <begin position="52"/>
        <end position="206"/>
    </location>
</feature>
<reference evidence="14" key="1">
    <citation type="submission" date="2025-08" db="UniProtKB">
        <authorList>
            <consortium name="Ensembl"/>
        </authorList>
    </citation>
    <scope>IDENTIFICATION</scope>
</reference>
<dbReference type="FunFam" id="1.25.40.10:FF:000058">
    <property type="entry name" value="Pre-mRNA processing factor 6"/>
    <property type="match status" value="1"/>
</dbReference>
<protein>
    <recommendedName>
        <fullName evidence="2">Pre-mRNA-processing factor 6</fullName>
    </recommendedName>
    <alternativeName>
        <fullName evidence="8">PRP6 homolog</fullName>
    </alternativeName>
    <alternativeName>
        <fullName evidence="7">U5 snRNP-associated 102 kDa protein</fullName>
    </alternativeName>
</protein>
<feature type="repeat" description="TPR" evidence="10">
    <location>
        <begin position="703"/>
        <end position="736"/>
    </location>
</feature>
<evidence type="ECO:0000313" key="14">
    <source>
        <dbReference type="Ensembl" id="ENSSLUP00000011172.1"/>
    </source>
</evidence>
<evidence type="ECO:0000256" key="1">
    <source>
        <dbReference type="ARBA" id="ARBA00004123"/>
    </source>
</evidence>
<evidence type="ECO:0000259" key="13">
    <source>
        <dbReference type="Pfam" id="PF06424"/>
    </source>
</evidence>
<dbReference type="Pfam" id="PF14559">
    <property type="entry name" value="TPR_19"/>
    <property type="match status" value="1"/>
</dbReference>
<organism evidence="14 15">
    <name type="scientific">Sander lucioperca</name>
    <name type="common">Pike-perch</name>
    <name type="synonym">Perca lucioperca</name>
    <dbReference type="NCBI Taxonomy" id="283035"/>
    <lineage>
        <taxon>Eukaryota</taxon>
        <taxon>Metazoa</taxon>
        <taxon>Chordata</taxon>
        <taxon>Craniata</taxon>
        <taxon>Vertebrata</taxon>
        <taxon>Euteleostomi</taxon>
        <taxon>Actinopterygii</taxon>
        <taxon>Neopterygii</taxon>
        <taxon>Teleostei</taxon>
        <taxon>Neoteleostei</taxon>
        <taxon>Acanthomorphata</taxon>
        <taxon>Eupercaria</taxon>
        <taxon>Perciformes</taxon>
        <taxon>Percoidei</taxon>
        <taxon>Percidae</taxon>
        <taxon>Luciopercinae</taxon>
        <taxon>Sander</taxon>
    </lineage>
</organism>
<dbReference type="InterPro" id="IPR019734">
    <property type="entry name" value="TPR_rpt"/>
</dbReference>
<dbReference type="Gene3D" id="1.25.40.10">
    <property type="entry name" value="Tetratricopeptide repeat domain"/>
    <property type="match status" value="4"/>
</dbReference>
<evidence type="ECO:0000256" key="11">
    <source>
        <dbReference type="SAM" id="Coils"/>
    </source>
</evidence>
<keyword evidence="4" id="KW-0677">Repeat</keyword>
<evidence type="ECO:0000256" key="8">
    <source>
        <dbReference type="ARBA" id="ARBA00032140"/>
    </source>
</evidence>
<dbReference type="Pfam" id="PF06424">
    <property type="entry name" value="PRP1_N"/>
    <property type="match status" value="1"/>
</dbReference>
<evidence type="ECO:0000256" key="5">
    <source>
        <dbReference type="ARBA" id="ARBA00023187"/>
    </source>
</evidence>
<feature type="compositionally biased region" description="Basic and acidic residues" evidence="12">
    <location>
        <begin position="78"/>
        <end position="103"/>
    </location>
</feature>
<evidence type="ECO:0000256" key="2">
    <source>
        <dbReference type="ARBA" id="ARBA00020235"/>
    </source>
</evidence>
<evidence type="ECO:0000256" key="6">
    <source>
        <dbReference type="ARBA" id="ARBA00023242"/>
    </source>
</evidence>
<evidence type="ECO:0000313" key="15">
    <source>
        <dbReference type="Proteomes" id="UP000694568"/>
    </source>
</evidence>
<feature type="region of interest" description="Disordered" evidence="12">
    <location>
        <begin position="1"/>
        <end position="133"/>
    </location>
</feature>
<proteinExistence type="predicted"/>
<dbReference type="AlphaFoldDB" id="A0A8C9XKA3"/>
<dbReference type="FunFam" id="1.25.40.10:FF:000054">
    <property type="entry name" value="Pre-mRNA processing factor 6"/>
    <property type="match status" value="1"/>
</dbReference>
<dbReference type="Proteomes" id="UP000694568">
    <property type="component" value="Unplaced"/>
</dbReference>
<dbReference type="GO" id="GO:0071013">
    <property type="term" value="C:catalytic step 2 spliceosome"/>
    <property type="evidence" value="ECO:0007669"/>
    <property type="project" value="TreeGrafter"/>
</dbReference>
<comment type="function">
    <text evidence="9">Involved in pre-mRNA splicing as component of the U4/U6-U5 tri-snRNP complex, one of the building blocks of the spliceosome. Enhances dihydrotestosterone-induced transactivation activity of AR, as well as dexamethasone-induced transactivation activity of NR3C1, but does not affect estrogen-induced transactivation.</text>
</comment>
<keyword evidence="15" id="KW-1185">Reference proteome</keyword>
<accession>A0A8C9XKA3</accession>
<evidence type="ECO:0000256" key="3">
    <source>
        <dbReference type="ARBA" id="ARBA00022664"/>
    </source>
</evidence>